<dbReference type="SUPFAM" id="SSF56487">
    <property type="entry name" value="SRCR-like"/>
    <property type="match status" value="6"/>
</dbReference>
<accession>A0A3P8YCZ0</accession>
<dbReference type="PROSITE" id="PS51034">
    <property type="entry name" value="ZP_2"/>
    <property type="match status" value="1"/>
</dbReference>
<feature type="disulfide bond" evidence="7">
    <location>
        <begin position="79"/>
        <end position="140"/>
    </location>
</feature>
<dbReference type="PANTHER" id="PTHR19331:SF22">
    <property type="entry name" value="DELETED IN MALIGNANT BRAIN TUMORS 1 PROTEIN"/>
    <property type="match status" value="1"/>
</dbReference>
<dbReference type="GO" id="GO:0016020">
    <property type="term" value="C:membrane"/>
    <property type="evidence" value="ECO:0007669"/>
    <property type="project" value="InterPro"/>
</dbReference>
<dbReference type="SMART" id="SM00202">
    <property type="entry name" value="SR"/>
    <property type="match status" value="5"/>
</dbReference>
<feature type="disulfide bond" evidence="7">
    <location>
        <begin position="462"/>
        <end position="526"/>
    </location>
</feature>
<dbReference type="Proteomes" id="UP000265140">
    <property type="component" value="Chromosome 11"/>
</dbReference>
<organism evidence="11 12">
    <name type="scientific">Esox lucius</name>
    <name type="common">Northern pike</name>
    <dbReference type="NCBI Taxonomy" id="8010"/>
    <lineage>
        <taxon>Eukaryota</taxon>
        <taxon>Metazoa</taxon>
        <taxon>Chordata</taxon>
        <taxon>Craniata</taxon>
        <taxon>Vertebrata</taxon>
        <taxon>Euteleostomi</taxon>
        <taxon>Actinopterygii</taxon>
        <taxon>Neopterygii</taxon>
        <taxon>Teleostei</taxon>
        <taxon>Protacanthopterygii</taxon>
        <taxon>Esociformes</taxon>
        <taxon>Esocidae</taxon>
        <taxon>Esox</taxon>
    </lineage>
</organism>
<proteinExistence type="predicted"/>
<feature type="disulfide bond" evidence="7">
    <location>
        <begin position="610"/>
        <end position="620"/>
    </location>
</feature>
<feature type="disulfide bond" evidence="7">
    <location>
        <begin position="256"/>
        <end position="266"/>
    </location>
</feature>
<dbReference type="PANTHER" id="PTHR19331">
    <property type="entry name" value="SCAVENGER RECEPTOR DOMAIN-CONTAINING"/>
    <property type="match status" value="1"/>
</dbReference>
<keyword evidence="3" id="KW-0732">Signal</keyword>
<keyword evidence="5 7" id="KW-1015">Disulfide bond</keyword>
<evidence type="ECO:0000256" key="1">
    <source>
        <dbReference type="ARBA" id="ARBA00004613"/>
    </source>
</evidence>
<evidence type="ECO:0000256" key="6">
    <source>
        <dbReference type="ARBA" id="ARBA00023180"/>
    </source>
</evidence>
<keyword evidence="2" id="KW-0964">Secreted</keyword>
<feature type="disulfide bond" evidence="7">
    <location>
        <begin position="506"/>
        <end position="516"/>
    </location>
</feature>
<feature type="domain" description="SRCR" evidence="9">
    <location>
        <begin position="41"/>
        <end position="141"/>
    </location>
</feature>
<reference evidence="11" key="4">
    <citation type="submission" date="2025-09" db="UniProtKB">
        <authorList>
            <consortium name="Ensembl"/>
        </authorList>
    </citation>
    <scope>IDENTIFICATION</scope>
</reference>
<feature type="disulfide bond" evidence="7">
    <location>
        <begin position="566"/>
        <end position="630"/>
    </location>
</feature>
<dbReference type="InterPro" id="IPR001190">
    <property type="entry name" value="SRCR"/>
</dbReference>
<comment type="subcellular location">
    <subcellularLocation>
        <location evidence="1">Secreted</location>
    </subcellularLocation>
</comment>
<feature type="disulfide bond" evidence="7">
    <location>
        <begin position="475"/>
        <end position="536"/>
    </location>
</feature>
<dbReference type="InterPro" id="IPR055355">
    <property type="entry name" value="ZP-C"/>
</dbReference>
<dbReference type="InterPro" id="IPR042235">
    <property type="entry name" value="ZP-C_dom"/>
</dbReference>
<dbReference type="AlphaFoldDB" id="A0A3P8YCZ0"/>
<feature type="disulfide bond" evidence="7">
    <location>
        <begin position="212"/>
        <end position="276"/>
    </location>
</feature>
<reference evidence="12" key="1">
    <citation type="journal article" date="2014" name="PLoS ONE">
        <title>The genome and linkage map of the northern pike (Esox lucius): conserved synteny revealed between the salmonid sister group and the Neoteleostei.</title>
        <authorList>
            <person name="Rondeau E.B."/>
            <person name="Minkley D.R."/>
            <person name="Leong J.S."/>
            <person name="Messmer A.M."/>
            <person name="Jantzen J.R."/>
            <person name="von Schalburg K.R."/>
            <person name="Lemon C."/>
            <person name="Bird N.H."/>
            <person name="Koop B.F."/>
        </authorList>
    </citation>
    <scope>NUCLEOTIDE SEQUENCE</scope>
</reference>
<sequence>MDDVRCTGRESSLTQCPHNGFGSHNCGHNEDAGAVCSGNPIRLVNGKNSCSGRVEVYHSGRWGTVCDDSWDLNDAQVVCRQLGCGTALSAPGQAFFGPGNGTIWMDDVRCNGRELTLTECPHNGFGSHNCNPYEDAGVVCSASSGGNDTTAAPPPIHTTTLTASSGGSDTTAAPPPIHTTTLTDAPVRLVNGNNSCTGRVEVYFGGRWGTVCDDSWDVNDAQVVCRQLGCGTALSAPIQALFGPGNGTIWMDDVRCTGRESSLTQCPHNGFGSHNCGHNEDAGAVCSGNPIRLVNGKNSCSGRVEVYFGGRWGTVCDDSWDVNDAQVVCRQLGCGTAVSAPGQAFFGPGNGTIWMDDVRCNGRELTLTECPHNGFGSHNCNPYEDAGVVCSASSGGNDTTAAPPPIHTTTLTVSSGGSDTTAAPPPIHTTTLTDAPVRLVNGNNSCTGRVEVYFGGRWGTVCDDSWDLNDAQVVCRQLGCGTALSAPIQALFGPGNGTIWMDDVRCTGRESSLTQCPHNGFGSHNCGHNEDAGAVCSGNPIRLVNGKNSCSGRVEVYHSGRWGTVCDDSWDLNDAQVVCRQLGCGTALSAPGQAFFGPGNGTIWMDDVRCNGRELTLTECPHNGFGSHNCNPYEDAGVVCSGSEYPTPELVCGQSFLKFGISQAQLEAEGLNASSAHLADRRCSNSWLASGTLWFQVTRREGDCGNTLRTNSTHAIYSNSLFVYRVHSVPFTPPVSLPFSCAYPLDTESSLDVAIAPYLPVGGVSGVGSKPNASMSLYRYSNYTQPYPGGLTVRLPLGSALYVGVSVQEMESQRFVVVLVDCYATHSPNLEGSVKYFFIRNKCPVDPTQVSVEENGSSLRARFSTELVLYQGSYRDVYLHCSLSLCDWRSSRCSPLCSSRTPRSVSSPHTYSVTVGPITWVDSTEPSEVPN</sequence>
<dbReference type="FunFam" id="3.10.250.10:FF:000003">
    <property type="entry name" value="Deleted in malignant brain tumors 1"/>
    <property type="match status" value="5"/>
</dbReference>
<evidence type="ECO:0000256" key="5">
    <source>
        <dbReference type="ARBA" id="ARBA00023157"/>
    </source>
</evidence>
<evidence type="ECO:0000313" key="11">
    <source>
        <dbReference type="Ensembl" id="ENSELUP00000013981.3"/>
    </source>
</evidence>
<feature type="disulfide bond" evidence="7">
    <location>
        <begin position="316"/>
        <end position="380"/>
    </location>
</feature>
<feature type="region of interest" description="Disordered" evidence="8">
    <location>
        <begin position="144"/>
        <end position="174"/>
    </location>
</feature>
<feature type="domain" description="SRCR" evidence="9">
    <location>
        <begin position="541"/>
        <end position="641"/>
    </location>
</feature>
<dbReference type="Gene3D" id="2.60.40.3210">
    <property type="entry name" value="Zona pellucida, ZP-N domain"/>
    <property type="match status" value="1"/>
</dbReference>
<reference evidence="11" key="2">
    <citation type="submission" date="2020-02" db="EMBL/GenBank/DDBJ databases">
        <title>Esox lucius (northern pike) genome, fEsoLuc1, primary haplotype.</title>
        <authorList>
            <person name="Myers G."/>
            <person name="Karagic N."/>
            <person name="Meyer A."/>
            <person name="Pippel M."/>
            <person name="Reichard M."/>
            <person name="Winkler S."/>
            <person name="Tracey A."/>
            <person name="Sims Y."/>
            <person name="Howe K."/>
            <person name="Rhie A."/>
            <person name="Formenti G."/>
            <person name="Durbin R."/>
            <person name="Fedrigo O."/>
            <person name="Jarvis E.D."/>
        </authorList>
    </citation>
    <scope>NUCLEOTIDE SEQUENCE [LARGE SCALE GENOMIC DNA]</scope>
</reference>
<name>A0A3P8YCZ0_ESOLU</name>
<feature type="domain" description="SRCR" evidence="9">
    <location>
        <begin position="1"/>
        <end position="37"/>
    </location>
</feature>
<keyword evidence="6" id="KW-0325">Glycoprotein</keyword>
<dbReference type="Bgee" id="ENSELUG00000013514">
    <property type="expression patterns" value="Expressed in liver and 3 other cell types or tissues"/>
</dbReference>
<dbReference type="Gene3D" id="3.10.250.10">
    <property type="entry name" value="SRCR-like domain"/>
    <property type="match status" value="6"/>
</dbReference>
<keyword evidence="4" id="KW-0677">Repeat</keyword>
<evidence type="ECO:0000256" key="4">
    <source>
        <dbReference type="ARBA" id="ARBA00022737"/>
    </source>
</evidence>
<feature type="disulfide bond" evidence="7">
    <location>
        <begin position="360"/>
        <end position="370"/>
    </location>
</feature>
<dbReference type="PROSITE" id="PS00420">
    <property type="entry name" value="SRCR_1"/>
    <property type="match status" value="5"/>
</dbReference>
<evidence type="ECO:0000313" key="12">
    <source>
        <dbReference type="Proteomes" id="UP000265140"/>
    </source>
</evidence>
<reference evidence="11" key="3">
    <citation type="submission" date="2025-08" db="UniProtKB">
        <authorList>
            <consortium name="Ensembl"/>
        </authorList>
    </citation>
    <scope>IDENTIFICATION</scope>
</reference>
<dbReference type="SMART" id="SM00241">
    <property type="entry name" value="ZP"/>
    <property type="match status" value="1"/>
</dbReference>
<evidence type="ECO:0000256" key="7">
    <source>
        <dbReference type="PROSITE-ProRule" id="PRU00196"/>
    </source>
</evidence>
<feature type="domain" description="ZP" evidence="10">
    <location>
        <begin position="651"/>
        <end position="904"/>
    </location>
</feature>
<protein>
    <recommendedName>
        <fullName evidence="13">Hensin</fullName>
    </recommendedName>
</protein>
<feature type="disulfide bond" evidence="7">
    <location>
        <begin position="225"/>
        <end position="286"/>
    </location>
</feature>
<evidence type="ECO:0000256" key="3">
    <source>
        <dbReference type="ARBA" id="ARBA00022729"/>
    </source>
</evidence>
<dbReference type="Gene3D" id="2.60.40.4100">
    <property type="entry name" value="Zona pellucida, ZP-C domain"/>
    <property type="match status" value="1"/>
</dbReference>
<evidence type="ECO:0000256" key="2">
    <source>
        <dbReference type="ARBA" id="ARBA00022525"/>
    </source>
</evidence>
<feature type="disulfide bond" evidence="7">
    <location>
        <begin position="6"/>
        <end position="16"/>
    </location>
</feature>
<evidence type="ECO:0000259" key="9">
    <source>
        <dbReference type="PROSITE" id="PS50287"/>
    </source>
</evidence>
<dbReference type="PRINTS" id="PR00258">
    <property type="entry name" value="SPERACTRCPTR"/>
</dbReference>
<dbReference type="Ensembl" id="ENSELUT00000022652.3">
    <property type="protein sequence ID" value="ENSELUP00000013981.3"/>
    <property type="gene ID" value="ENSELUG00000013514.3"/>
</dbReference>
<feature type="disulfide bond" evidence="7">
    <location>
        <begin position="329"/>
        <end position="390"/>
    </location>
</feature>
<dbReference type="GeneTree" id="ENSGT00950000183145"/>
<feature type="domain" description="SRCR" evidence="9">
    <location>
        <begin position="187"/>
        <end position="287"/>
    </location>
</feature>
<evidence type="ECO:0000259" key="10">
    <source>
        <dbReference type="PROSITE" id="PS51034"/>
    </source>
</evidence>
<dbReference type="PROSITE" id="PS50287">
    <property type="entry name" value="SRCR_2"/>
    <property type="match status" value="6"/>
</dbReference>
<evidence type="ECO:0000256" key="8">
    <source>
        <dbReference type="SAM" id="MobiDB-lite"/>
    </source>
</evidence>
<dbReference type="Pfam" id="PF00530">
    <property type="entry name" value="SRCR"/>
    <property type="match status" value="6"/>
</dbReference>
<keyword evidence="12" id="KW-1185">Reference proteome</keyword>
<feature type="disulfide bond" evidence="7">
    <location>
        <begin position="66"/>
        <end position="130"/>
    </location>
</feature>
<dbReference type="InterPro" id="IPR001507">
    <property type="entry name" value="ZP_dom"/>
</dbReference>
<evidence type="ECO:0008006" key="13">
    <source>
        <dbReference type="Google" id="ProtNLM"/>
    </source>
</evidence>
<feature type="domain" description="SRCR" evidence="9">
    <location>
        <begin position="437"/>
        <end position="537"/>
    </location>
</feature>
<feature type="disulfide bond" evidence="7">
    <location>
        <begin position="110"/>
        <end position="120"/>
    </location>
</feature>
<comment type="caution">
    <text evidence="7">Lacks conserved residue(s) required for the propagation of feature annotation.</text>
</comment>
<dbReference type="Pfam" id="PF00100">
    <property type="entry name" value="Zona_pellucida"/>
    <property type="match status" value="1"/>
</dbReference>
<feature type="disulfide bond" evidence="7">
    <location>
        <begin position="579"/>
        <end position="640"/>
    </location>
</feature>
<dbReference type="InterPro" id="IPR036772">
    <property type="entry name" value="SRCR-like_dom_sf"/>
</dbReference>
<feature type="domain" description="SRCR" evidence="9">
    <location>
        <begin position="291"/>
        <end position="391"/>
    </location>
</feature>